<dbReference type="SUPFAM" id="SSF69318">
    <property type="entry name" value="Integrin alpha N-terminal domain"/>
    <property type="match status" value="5"/>
</dbReference>
<name>A0ABY6HWT4_9ARCH</name>
<dbReference type="EMBL" id="CP104013">
    <property type="protein sequence ID" value="UYP47841.1"/>
    <property type="molecule type" value="Genomic_DNA"/>
</dbReference>
<gene>
    <name evidence="3" type="ORF">NEF87_004126</name>
</gene>
<dbReference type="Pfam" id="PF13517">
    <property type="entry name" value="FG-GAP_3"/>
    <property type="match status" value="1"/>
</dbReference>
<organism evidence="3 4">
    <name type="scientific">Candidatus Lokiarchaeum ossiferum</name>
    <dbReference type="NCBI Taxonomy" id="2951803"/>
    <lineage>
        <taxon>Archaea</taxon>
        <taxon>Promethearchaeati</taxon>
        <taxon>Promethearchaeota</taxon>
        <taxon>Promethearchaeia</taxon>
        <taxon>Promethearchaeales</taxon>
        <taxon>Promethearchaeaceae</taxon>
        <taxon>Candidatus Lokiarchaeum</taxon>
    </lineage>
</organism>
<dbReference type="PANTHER" id="PTHR46580:SF4">
    <property type="entry name" value="ATP_GTP-BINDING PROTEIN"/>
    <property type="match status" value="1"/>
</dbReference>
<protein>
    <recommendedName>
        <fullName evidence="5">VCBS repeat-containing protein</fullName>
    </recommendedName>
</protein>
<sequence>MKNLIKTKIAGLIVLSLVMMNVVSLLPNYNQKEELKQITQDVGENILDELPMDIQPAVTNLLEEEMVKFPSDQDIGVVLGDRDNDYTEIYQPWKSQAAIHAVSYHEDTGYLAMAGGYLYDNEVHLYRLNTETGDFDKVWVCGDGIIQSDVMAIAFGDTDLNDFLEIVAGSSDGHVYVFEQRHIYDPFTNTENMFELVWTSPSMFRVFDVKIEDADRDYRPDIIVGSWDGLYLYEYDEHSGYPFNEEHWITYRQVYHDDVDGEKIYSLESGDTNHNGLPEIVVGTREGTVFIFENDGISMEINGDYFPLIQDNAYELIWTSENYTWTPILSMDIGELDGSEGEELALIAQGQGVFSLDWNEITKTFDYKKIVRAYEDWETFGYWGLDHYVDRVISANNVTYSNPISPYFDAPEPIDYVWVTDHFEPDADCYPYNTGMSMAPDGNYSTFDASIPGVTNASAVVDFGLDEEGSGSASDAYDVEITFSTSLTTSIYSDFNFSISQDGVDFDQIFSDHFTISGNKLRIDVDDALIERKWDWFRYAKLSVFNDANYDINSLELMQVYNLLTDGLSLTIGPLRLDGQAYMDGEEEANKIVVGTVTGKYLGIQWNSAEDIYELVWDSGDDEFYAAGTGIWDLQHIESVASIPGWRFLKGPNPTNYVPMPLPPLSGDYNSWTFGNINPYFDAPNYFVGTQQSEIFAYEAFPNLPDSTVQAYLNDINNYLAIKDKPFVSVEVPLIPATGSPLPFLAVASYSPDIEPYGNDVDTYNAELNFWFRGGFSDPFSLRRNINYYDLTGEITALVGMSKTTPKMVFDDIDGDGDQDLIFTNGRLYLAKNLWVETETMNFTLIHDYFADVNSELKSNAWGQPELFDLDKDDDLDLILSYANKNGSTAFLNHGTKDKPIWRQDKRIFSNTRPETNLKFLGMTDTRIIPVGTGSTYDIYSNLYDYDDPEFLMVTYNNETHTTHWAEPVYDAIDSYIVASYPEVIRTEFSLLDSGDTNFMNFGYHVLESWSTEEDLKDWTLSITSADTDGDGKGEIIVGDYDNNVYLFENLVENNYKRMYKTFDLTHEESTTESPYLYQDLEGISGEFTRTIWDHATNLLADVDLDQDGLKEMIVTANLKAYVFEDRGLTGGDEMQFIYSIDLWDSEFVGQSGWDQVTEITALINGDDLDYNGQRELILAAGPYLFVYNVPENNYEGIEDQEYFVTSKSLEGRYDLVGNPIADSNFKYFWIDTLASGDTDQDGYKELILGGINDTRAIRKNGFVNIYECQGGTFYEVWNAPREVVYWNPITIIKLDDQDYDWSQEIIIGHSQGFDIWEHIPSTDSEYQKIEYVTSSPNYPVIELDETYAPSTTEYLWLKNEYRSDAVNCESGPYSNFILQIYNNKSDLWWKRYNKGTEEWEVPKQVMPDSSYASFIYECEPTITCTTTGRIFAVWKIVTNIGDTQFWASELNTGTGLWNTPVGIGALNTNDLLHYPSLFQMDSDYIGITFRADYDYLGSGSWIGAFSMDISSTLSYAGSGILFFDGYADFDIQSTSTTTLSDGSYATVFSALTAKNGKPDHDIYLLQWDSSGFSDSIARQITDSYTDEVFPEIDTLKSDDESLIVVYENVGVPYEDRIGIIASSDLGMTWGREHTLNTIPPDLVRTEYPEYGYTSWSYFNPRVFSPTIVGMDGEGFMYTLVWTVDVFDWSWIGDQFDWAGVQSYGINPQSDWTANQLLRVLDLDVGDTDSDGRREVIAGWEDQVGVYEMKSSTDGTDFMTYEETWLSPKYENDFTGLTVYDTKSNGFEEIAVATKRGNVFFYEFRDPSEGPVELYNSERAWYYDINYVPDSDLMKSVDVDGDGNDEIITISTQGKQVTVLKKDGSLLWADSFGSGTHTLTMDVVDLNSDGYLEICFKHHESDEIVVVSALNGSVIWTKPSTHYTPVWHIADINNDGYMEFLLAYENDIQILDYNGTEIDDLQDVCTYSIYSMQTGYYNNANVSSLAISEQYGRVSVINITDGSLIFETSEGVMNSNSGRRYEMIPIDLNEDGFEELIVGGDAIHVIDVNNSYYLHNSTYFGKIGPKIYLEDFDGDGGLEVLAQTESNGIFLEDLEGGATQWNYSPTFTIKDITIGKFGGNGLFDVIVVGDDGYTVAVDGKSGMAMWFNKTNSLNRAVVSLKRNGPFDLIASWNDLEYINVYDSTDRYSKHAPAGFDPHQLYLDFETNGDKIDQYYIEDIDPSTPGIDEILVINDGMNLNLWTSEPSVIISVQYKKTIRNVKFADLNQDGNLDFAVSFENKTDGEFELLYLDGDSGKTIATISAPTGYDIADYYFGEFNTDSENPGDECVILFEKSSGTESYLEWYDNDGNSLYKSEDTIYDNNNKIVVGYFNDLTTLDVAFGGDNDDIYFVEGGDGSHIWTHNTGNNIWDMVVGNFHYTSSSYSSIAYRYDRTITMFDIISHNTVSVTYAADTSLRSFMAGDIYQSNGYDELILNLEREGVVAYNNVGTEVWRFNAPLMVSAVNSYMIVKDMDDDGTNDLVYTNYNYLNIIDGATSKLKWHYVGSSRISRPMLGQFTSDGGEFDVTYLFENNIHIVSATDTIPLKSFASEFGETISHWYEDVGLFWIPIGMTLVIPEFLIIKKRRKAKQ</sequence>
<keyword evidence="2" id="KW-0812">Transmembrane</keyword>
<evidence type="ECO:0000256" key="2">
    <source>
        <dbReference type="SAM" id="Phobius"/>
    </source>
</evidence>
<keyword evidence="2" id="KW-0472">Membrane</keyword>
<dbReference type="PANTHER" id="PTHR46580">
    <property type="entry name" value="SENSOR KINASE-RELATED"/>
    <property type="match status" value="1"/>
</dbReference>
<evidence type="ECO:0000313" key="4">
    <source>
        <dbReference type="Proteomes" id="UP001208689"/>
    </source>
</evidence>
<feature type="transmembrane region" description="Helical" evidence="2">
    <location>
        <begin position="2603"/>
        <end position="2621"/>
    </location>
</feature>
<keyword evidence="1" id="KW-0732">Signal</keyword>
<keyword evidence="4" id="KW-1185">Reference proteome</keyword>
<evidence type="ECO:0008006" key="5">
    <source>
        <dbReference type="Google" id="ProtNLM"/>
    </source>
</evidence>
<dbReference type="Proteomes" id="UP001208689">
    <property type="component" value="Chromosome"/>
</dbReference>
<proteinExistence type="predicted"/>
<dbReference type="InterPro" id="IPR013517">
    <property type="entry name" value="FG-GAP"/>
</dbReference>
<accession>A0ABY6HWT4</accession>
<evidence type="ECO:0000256" key="1">
    <source>
        <dbReference type="ARBA" id="ARBA00022729"/>
    </source>
</evidence>
<dbReference type="InterPro" id="IPR028994">
    <property type="entry name" value="Integrin_alpha_N"/>
</dbReference>
<evidence type="ECO:0000313" key="3">
    <source>
        <dbReference type="EMBL" id="UYP47841.1"/>
    </source>
</evidence>
<reference evidence="3" key="1">
    <citation type="submission" date="2022-09" db="EMBL/GenBank/DDBJ databases">
        <title>Actin cytoskeleton and complex cell architecture in an #Asgard archaeon.</title>
        <authorList>
            <person name="Ponce Toledo R.I."/>
            <person name="Schleper C."/>
            <person name="Rodrigues Oliveira T."/>
            <person name="Wollweber F."/>
            <person name="Xu J."/>
            <person name="Rittmann S."/>
            <person name="Klingl A."/>
            <person name="Pilhofer M."/>
        </authorList>
    </citation>
    <scope>NUCLEOTIDE SEQUENCE</scope>
    <source>
        <strain evidence="3">B-35</strain>
    </source>
</reference>
<keyword evidence="2" id="KW-1133">Transmembrane helix</keyword>